<comment type="caution">
    <text evidence="4">The sequence shown here is derived from an EMBL/GenBank/DDBJ whole genome shotgun (WGS) entry which is preliminary data.</text>
</comment>
<gene>
    <name evidence="4" type="primary">XPO5</name>
    <name evidence="4" type="ORF">OS493_005660</name>
</gene>
<dbReference type="PANTHER" id="PTHR11223:SF3">
    <property type="entry name" value="EXPORTIN-5"/>
    <property type="match status" value="1"/>
</dbReference>
<evidence type="ECO:0000259" key="2">
    <source>
        <dbReference type="Pfam" id="PF08389"/>
    </source>
</evidence>
<dbReference type="AlphaFoldDB" id="A0A9X0CM14"/>
<dbReference type="GO" id="GO:0003723">
    <property type="term" value="F:RNA binding"/>
    <property type="evidence" value="ECO:0007669"/>
    <property type="project" value="TreeGrafter"/>
</dbReference>
<organism evidence="4 5">
    <name type="scientific">Desmophyllum pertusum</name>
    <dbReference type="NCBI Taxonomy" id="174260"/>
    <lineage>
        <taxon>Eukaryota</taxon>
        <taxon>Metazoa</taxon>
        <taxon>Cnidaria</taxon>
        <taxon>Anthozoa</taxon>
        <taxon>Hexacorallia</taxon>
        <taxon>Scleractinia</taxon>
        <taxon>Caryophylliina</taxon>
        <taxon>Caryophylliidae</taxon>
        <taxon>Desmophyllum</taxon>
    </lineage>
</organism>
<dbReference type="PANTHER" id="PTHR11223">
    <property type="entry name" value="EXPORTIN 1/5"/>
    <property type="match status" value="1"/>
</dbReference>
<dbReference type="Proteomes" id="UP001163046">
    <property type="component" value="Unassembled WGS sequence"/>
</dbReference>
<feature type="region of interest" description="Disordered" evidence="1">
    <location>
        <begin position="1182"/>
        <end position="1207"/>
    </location>
</feature>
<dbReference type="Pfam" id="PF08389">
    <property type="entry name" value="Xpo1"/>
    <property type="match status" value="1"/>
</dbReference>
<evidence type="ECO:0000259" key="3">
    <source>
        <dbReference type="Pfam" id="PF19273"/>
    </source>
</evidence>
<dbReference type="EMBL" id="MU827303">
    <property type="protein sequence ID" value="KAJ7365547.1"/>
    <property type="molecule type" value="Genomic_DNA"/>
</dbReference>
<reference evidence="4" key="1">
    <citation type="submission" date="2023-01" db="EMBL/GenBank/DDBJ databases">
        <title>Genome assembly of the deep-sea coral Lophelia pertusa.</title>
        <authorList>
            <person name="Herrera S."/>
            <person name="Cordes E."/>
        </authorList>
    </citation>
    <scope>NUCLEOTIDE SEQUENCE</scope>
    <source>
        <strain evidence="4">USNM1676648</strain>
        <tissue evidence="4">Polyp</tissue>
    </source>
</reference>
<dbReference type="GO" id="GO:0042565">
    <property type="term" value="C:RNA nuclear export complex"/>
    <property type="evidence" value="ECO:0007669"/>
    <property type="project" value="TreeGrafter"/>
</dbReference>
<dbReference type="InterPro" id="IPR013598">
    <property type="entry name" value="Exportin-1/Importin-b-like"/>
</dbReference>
<dbReference type="Pfam" id="PF19273">
    <property type="entry name" value="Exportin-5"/>
    <property type="match status" value="1"/>
</dbReference>
<protein>
    <submittedName>
        <fullName evidence="4">Exportin-5</fullName>
    </submittedName>
</protein>
<dbReference type="InterPro" id="IPR011989">
    <property type="entry name" value="ARM-like"/>
</dbReference>
<sequence length="1207" mass="136319">MIQAVETALNPSTAQQQRIEAYEFIEQFKASSPLCVPVGLLLYDRQNAAVVRHTGLQLLEHAVKFNWNSMNLDDQARLKGISLHLLAQGSGSLPDEPLHIKEALSRLVVEITKREWPQKWGSLLPDLNSICALGDVQTEVVLMILLRLAEDVISMDSNLQANRKKQITQELHLHMEGLFTFFIDTLQKNTAKFRTLKSQIESGDVSCQTQAAVHQRLAEQTLLTLTGYLDWVKFGVLYSQDCIILQMLCLLLEEDSLKIPSCECLLIIASRKGRQEQRIPMLKLFSEDAMSVMLSAAQKSITAQFDERQYLFLKRLCQVLVALGEVQLFHLWNSDNSKEKPPNFRQYLEALIAFSKHESLTLPHLTNGLWLTFLRNPVIAKDKTFRAIFPSLLEIAKAKLFKVGDPDEGDSPGSVFNREDFNSEREFTSVNGQVRGETMDIIRQITLVLPVDTFLFGADWLLQRATQTPAADVEMSAVETEKVIHEWDGLTRYLDAVMSRFFRVHNHEEIIQSQVTFRETPVSFIELVRKCIQSIMEVDSKVPDILSSVTDAIQALYPFLIYNKDLVMEVLKKMFTVVLFNTTGDPKGPWSPDVLHARRHACGAIIKICKEFGELLVPVFDALKQHVLSLFVGELVTVKDRCTLTEALVIASNKLSRGKQNEFLIELLTPIREMWLGDKIQGAISSPQGFLLFIGMDQDPASYFQNDELRGRRFQVMLCVTTIMAVVRSCALLNSVLKSQTATSEGLSIGSMPNGTPYVHNPCAPHVLPLLGNIMLLANCLNSVYDPAVHSVMFPAYTAAALEMHDLDTSAIYVLPQFQDREKGDVAPVQNPIIATKSFLYHLADQCYHTMGYSASCLGHDFYSIPGLAQLLIDNVIKSLQYVPNYRLRFVLRNFSKLFILHCPECDYQNVMIPVLSPFFCFMLQHLEGQWQIVRQHQAEKTAAINEEDDMESKEIIEDQLVSIISKDYLDIFTLACIVNRDYNSSSSTRMEVTEEEELKGLDPYNARLGSLGLLLLRTESVNMQMLCTVFACMTWSDSAVCHKAARLAMSFIREVVTICREAGSRIADSVVEQLFSQVLKGLHVHGKGSTETYLTYIGQNMYELLRPQYSSLQQILLQSNCSLEDLHVFEASCFEGREVPERRRKELFRKLVSGVVGKHVGELFKNEITIKDLPPIKIQVKPEPKGTDDLTGLTELFDPSRSSEVA</sequence>
<name>A0A9X0CM14_9CNID</name>
<dbReference type="GO" id="GO:0005049">
    <property type="term" value="F:nuclear export signal receptor activity"/>
    <property type="evidence" value="ECO:0007669"/>
    <property type="project" value="InterPro"/>
</dbReference>
<evidence type="ECO:0000313" key="5">
    <source>
        <dbReference type="Proteomes" id="UP001163046"/>
    </source>
</evidence>
<dbReference type="GO" id="GO:0006405">
    <property type="term" value="P:RNA export from nucleus"/>
    <property type="evidence" value="ECO:0007669"/>
    <property type="project" value="TreeGrafter"/>
</dbReference>
<dbReference type="OrthoDB" id="2215036at2759"/>
<dbReference type="InterPro" id="IPR045065">
    <property type="entry name" value="XPO1/5"/>
</dbReference>
<dbReference type="InterPro" id="IPR045478">
    <property type="entry name" value="Exportin-5_C"/>
</dbReference>
<evidence type="ECO:0000313" key="4">
    <source>
        <dbReference type="EMBL" id="KAJ7365547.1"/>
    </source>
</evidence>
<dbReference type="Gene3D" id="1.25.10.10">
    <property type="entry name" value="Leucine-rich Repeat Variant"/>
    <property type="match status" value="1"/>
</dbReference>
<proteinExistence type="predicted"/>
<dbReference type="GO" id="GO:0006611">
    <property type="term" value="P:protein export from nucleus"/>
    <property type="evidence" value="ECO:0007669"/>
    <property type="project" value="InterPro"/>
</dbReference>
<dbReference type="GO" id="GO:0005737">
    <property type="term" value="C:cytoplasm"/>
    <property type="evidence" value="ECO:0007669"/>
    <property type="project" value="TreeGrafter"/>
</dbReference>
<evidence type="ECO:0000256" key="1">
    <source>
        <dbReference type="SAM" id="MobiDB-lite"/>
    </source>
</evidence>
<accession>A0A9X0CM14</accession>
<feature type="domain" description="Exportin-1/Importin-beta-like" evidence="2">
    <location>
        <begin position="99"/>
        <end position="265"/>
    </location>
</feature>
<dbReference type="InterPro" id="IPR016024">
    <property type="entry name" value="ARM-type_fold"/>
</dbReference>
<dbReference type="SUPFAM" id="SSF48371">
    <property type="entry name" value="ARM repeat"/>
    <property type="match status" value="1"/>
</dbReference>
<feature type="domain" description="Exportin-5 C-terminal" evidence="3">
    <location>
        <begin position="307"/>
        <end position="1162"/>
    </location>
</feature>
<dbReference type="GO" id="GO:0005634">
    <property type="term" value="C:nucleus"/>
    <property type="evidence" value="ECO:0007669"/>
    <property type="project" value="TreeGrafter"/>
</dbReference>
<keyword evidence="5" id="KW-1185">Reference proteome</keyword>